<accession>A0ABQ6E5V2</accession>
<dbReference type="Gene3D" id="3.40.50.2000">
    <property type="entry name" value="Glycogen Phosphorylase B"/>
    <property type="match status" value="2"/>
</dbReference>
<feature type="domain" description="Glycosyl transferase family 1" evidence="1">
    <location>
        <begin position="211"/>
        <end position="360"/>
    </location>
</feature>
<dbReference type="EMBL" id="BSPQ01000026">
    <property type="protein sequence ID" value="GLS92619.1"/>
    <property type="molecule type" value="Genomic_DNA"/>
</dbReference>
<evidence type="ECO:0000313" key="3">
    <source>
        <dbReference type="Proteomes" id="UP001157353"/>
    </source>
</evidence>
<organism evidence="2 3">
    <name type="scientific">Psychromonas marina</name>
    <dbReference type="NCBI Taxonomy" id="88364"/>
    <lineage>
        <taxon>Bacteria</taxon>
        <taxon>Pseudomonadati</taxon>
        <taxon>Pseudomonadota</taxon>
        <taxon>Gammaproteobacteria</taxon>
        <taxon>Alteromonadales</taxon>
        <taxon>Psychromonadaceae</taxon>
        <taxon>Psychromonas</taxon>
    </lineage>
</organism>
<dbReference type="Proteomes" id="UP001157353">
    <property type="component" value="Unassembled WGS sequence"/>
</dbReference>
<sequence length="386" mass="44160">MKKVLFIVHNLKFGGVQKITVELARNHALLGNEVHILCLEKGKAIDVDFDCQVHTLDLAKFLLRNPFLAVYYGLYKVLLRHLLPESEFFFAKPVFKPQILNVLNELESKKSFNAIFIRGSRAIKRTWWFKRKEAIYSIHLPYRLPKQNKGFIGRYNHWQASCLFKDKKIFTVSEYIAVALRGSLTIHNVSPELLTVINNPCDIERVKFLSEQKVEVLEEPYILGVGRLTKQKRFDLLIKAYHKAKVKNYKLVILGEGNQRGELEKLISELKLADSVIMPGFVNNPYPWYKNAKLFVLSSDFEGFVNVITEALACGTPVVSTDCGPANEILKGRLGNAIMPKGEYIPLANKINEYLIDPILPTYEDIEWLSFENIISQQMAVIGDSK</sequence>
<dbReference type="RefSeq" id="WP_284205727.1">
    <property type="nucleotide sequence ID" value="NZ_BSPQ01000026.1"/>
</dbReference>
<gene>
    <name evidence="2" type="ORF">GCM10007916_36910</name>
</gene>
<reference evidence="3" key="1">
    <citation type="journal article" date="2019" name="Int. J. Syst. Evol. Microbiol.">
        <title>The Global Catalogue of Microorganisms (GCM) 10K type strain sequencing project: providing services to taxonomists for standard genome sequencing and annotation.</title>
        <authorList>
            <consortium name="The Broad Institute Genomics Platform"/>
            <consortium name="The Broad Institute Genome Sequencing Center for Infectious Disease"/>
            <person name="Wu L."/>
            <person name="Ma J."/>
        </authorList>
    </citation>
    <scope>NUCLEOTIDE SEQUENCE [LARGE SCALE GENOMIC DNA]</scope>
    <source>
        <strain evidence="3">NBRC 103166</strain>
    </source>
</reference>
<dbReference type="Pfam" id="PF00534">
    <property type="entry name" value="Glycos_transf_1"/>
    <property type="match status" value="1"/>
</dbReference>
<dbReference type="SUPFAM" id="SSF53756">
    <property type="entry name" value="UDP-Glycosyltransferase/glycogen phosphorylase"/>
    <property type="match status" value="1"/>
</dbReference>
<keyword evidence="3" id="KW-1185">Reference proteome</keyword>
<dbReference type="InterPro" id="IPR001296">
    <property type="entry name" value="Glyco_trans_1"/>
</dbReference>
<proteinExistence type="predicted"/>
<evidence type="ECO:0000313" key="2">
    <source>
        <dbReference type="EMBL" id="GLS92619.1"/>
    </source>
</evidence>
<name>A0ABQ6E5V2_9GAMM</name>
<dbReference type="PANTHER" id="PTHR12526:SF630">
    <property type="entry name" value="GLYCOSYLTRANSFERASE"/>
    <property type="match status" value="1"/>
</dbReference>
<dbReference type="CDD" id="cd03811">
    <property type="entry name" value="GT4_GT28_WabH-like"/>
    <property type="match status" value="1"/>
</dbReference>
<protein>
    <recommendedName>
        <fullName evidence="1">Glycosyl transferase family 1 domain-containing protein</fullName>
    </recommendedName>
</protein>
<comment type="caution">
    <text evidence="2">The sequence shown here is derived from an EMBL/GenBank/DDBJ whole genome shotgun (WGS) entry which is preliminary data.</text>
</comment>
<dbReference type="PANTHER" id="PTHR12526">
    <property type="entry name" value="GLYCOSYLTRANSFERASE"/>
    <property type="match status" value="1"/>
</dbReference>
<evidence type="ECO:0000259" key="1">
    <source>
        <dbReference type="Pfam" id="PF00534"/>
    </source>
</evidence>